<dbReference type="EMBL" id="WMQE01000016">
    <property type="protein sequence ID" value="MTK21390.1"/>
    <property type="molecule type" value="Genomic_DNA"/>
</dbReference>
<dbReference type="AlphaFoldDB" id="A0A173RNM5"/>
<proteinExistence type="predicted"/>
<sequence length="277" mass="33218">MKQGELLATDGIKIDLEREDMLDVIENDLEHHHHIMAYFYEFPKHSVNHQEIYLSVVVQPVFYENFVKHKRSLVAAWGKVLFYEEDYYDVTRLVVQYDSLVKLHLKLYEPKDVKPSVHHKKIEVAYDPYGLMNYVAEKSECSAYQLNYEALDNWRSKFFASYYELYRSINARESYQTLHSLDRMRWLISTMWILKAGKVPNHYLNWSRMEGPESILTAEEQEKLISWRVEGTLEDLKEKVDLILEEFKTLHKEICWKLDLIEDEAFIERILTRIQIK</sequence>
<dbReference type="RefSeq" id="WP_006785839.1">
    <property type="nucleotide sequence ID" value="NZ_CABJBH010000003.1"/>
</dbReference>
<name>A0A173RNM5_9FIRM</name>
<reference evidence="1 2" key="1">
    <citation type="journal article" date="2019" name="Nat. Med.">
        <title>A library of human gut bacterial isolates paired with longitudinal multiomics data enables mechanistic microbiome research.</title>
        <authorList>
            <person name="Poyet M."/>
            <person name="Groussin M."/>
            <person name="Gibbons S.M."/>
            <person name="Avila-Pacheco J."/>
            <person name="Jiang X."/>
            <person name="Kearney S.M."/>
            <person name="Perrotta A.R."/>
            <person name="Berdy B."/>
            <person name="Zhao S."/>
            <person name="Lieberman T.D."/>
            <person name="Swanson P.K."/>
            <person name="Smith M."/>
            <person name="Roesemann S."/>
            <person name="Alexander J.E."/>
            <person name="Rich S.A."/>
            <person name="Livny J."/>
            <person name="Vlamakis H."/>
            <person name="Clish C."/>
            <person name="Bullock K."/>
            <person name="Deik A."/>
            <person name="Scott J."/>
            <person name="Pierce K.A."/>
            <person name="Xavier R.J."/>
            <person name="Alm E.J."/>
        </authorList>
    </citation>
    <scope>NUCLEOTIDE SEQUENCE [LARGE SCALE GENOMIC DNA]</scope>
    <source>
        <strain evidence="1 2">BIOML-A198</strain>
    </source>
</reference>
<gene>
    <name evidence="1" type="ORF">GMA92_08150</name>
</gene>
<dbReference type="Proteomes" id="UP000487649">
    <property type="component" value="Unassembled WGS sequence"/>
</dbReference>
<dbReference type="OrthoDB" id="2427280at2"/>
<evidence type="ECO:0000313" key="1">
    <source>
        <dbReference type="EMBL" id="MTK21390.1"/>
    </source>
</evidence>
<protein>
    <submittedName>
        <fullName evidence="1">Uncharacterized protein</fullName>
    </submittedName>
</protein>
<accession>A0A173RNM5</accession>
<organism evidence="1 2">
    <name type="scientific">Turicibacter sanguinis</name>
    <dbReference type="NCBI Taxonomy" id="154288"/>
    <lineage>
        <taxon>Bacteria</taxon>
        <taxon>Bacillati</taxon>
        <taxon>Bacillota</taxon>
        <taxon>Erysipelotrichia</taxon>
        <taxon>Erysipelotrichales</taxon>
        <taxon>Turicibacteraceae</taxon>
        <taxon>Turicibacter</taxon>
    </lineage>
</organism>
<evidence type="ECO:0000313" key="2">
    <source>
        <dbReference type="Proteomes" id="UP000487649"/>
    </source>
</evidence>
<dbReference type="GeneID" id="60059377"/>
<comment type="caution">
    <text evidence="1">The sequence shown here is derived from an EMBL/GenBank/DDBJ whole genome shotgun (WGS) entry which is preliminary data.</text>
</comment>